<evidence type="ECO:0000313" key="2">
    <source>
        <dbReference type="Proteomes" id="UP000516260"/>
    </source>
</evidence>
<name>A0A4Z2C2M0_9TELE</name>
<sequence length="141" mass="16312">MKDYSQMIISGWKKRVSRGADANTCFLHLQYHRSRFALKTAFTFTFNRAAKMQCSFATDVDIRISLRNGLDFQYKMSFSLRHSPNWQIISLLTLKHLHYALLGPEKACLSISFFAPHVLPLKWPSEQISPSPFLLLSARRC</sequence>
<evidence type="ECO:0000313" key="1">
    <source>
        <dbReference type="EMBL" id="TNM98669.1"/>
    </source>
</evidence>
<protein>
    <submittedName>
        <fullName evidence="1">Uncharacterized protein</fullName>
    </submittedName>
</protein>
<organism evidence="1 2">
    <name type="scientific">Takifugu bimaculatus</name>
    <dbReference type="NCBI Taxonomy" id="433685"/>
    <lineage>
        <taxon>Eukaryota</taxon>
        <taxon>Metazoa</taxon>
        <taxon>Chordata</taxon>
        <taxon>Craniata</taxon>
        <taxon>Vertebrata</taxon>
        <taxon>Euteleostomi</taxon>
        <taxon>Actinopterygii</taxon>
        <taxon>Neopterygii</taxon>
        <taxon>Teleostei</taxon>
        <taxon>Neoteleostei</taxon>
        <taxon>Acanthomorphata</taxon>
        <taxon>Eupercaria</taxon>
        <taxon>Tetraodontiformes</taxon>
        <taxon>Tetradontoidea</taxon>
        <taxon>Tetraodontidae</taxon>
        <taxon>Takifugu</taxon>
    </lineage>
</organism>
<comment type="caution">
    <text evidence="1">The sequence shown here is derived from an EMBL/GenBank/DDBJ whole genome shotgun (WGS) entry which is preliminary data.</text>
</comment>
<accession>A0A4Z2C2M0</accession>
<proteinExistence type="predicted"/>
<gene>
    <name evidence="1" type="ORF">fugu_013233</name>
</gene>
<dbReference type="AlphaFoldDB" id="A0A4Z2C2M0"/>
<reference evidence="1 2" key="1">
    <citation type="submission" date="2019-04" db="EMBL/GenBank/DDBJ databases">
        <title>The sequence and de novo assembly of Takifugu bimaculatus genome using PacBio and Hi-C technologies.</title>
        <authorList>
            <person name="Xu P."/>
            <person name="Liu B."/>
            <person name="Zhou Z."/>
        </authorList>
    </citation>
    <scope>NUCLEOTIDE SEQUENCE [LARGE SCALE GENOMIC DNA]</scope>
    <source>
        <strain evidence="1">TB-2018</strain>
        <tissue evidence="1">Muscle</tissue>
    </source>
</reference>
<keyword evidence="2" id="KW-1185">Reference proteome</keyword>
<dbReference type="Proteomes" id="UP000516260">
    <property type="component" value="Chromosome 14"/>
</dbReference>
<dbReference type="EMBL" id="SWLE01000006">
    <property type="protein sequence ID" value="TNM98669.1"/>
    <property type="molecule type" value="Genomic_DNA"/>
</dbReference>